<feature type="non-terminal residue" evidence="1">
    <location>
        <position position="1"/>
    </location>
</feature>
<dbReference type="EMBL" id="QNUK01000851">
    <property type="protein sequence ID" value="KAF5889181.1"/>
    <property type="molecule type" value="Genomic_DNA"/>
</dbReference>
<comment type="caution">
    <text evidence="1">The sequence shown here is derived from an EMBL/GenBank/DDBJ whole genome shotgun (WGS) entry which is preliminary data.</text>
</comment>
<dbReference type="Proteomes" id="UP000727407">
    <property type="component" value="Unassembled WGS sequence"/>
</dbReference>
<evidence type="ECO:0000313" key="1">
    <source>
        <dbReference type="EMBL" id="KAF5889181.1"/>
    </source>
</evidence>
<protein>
    <submittedName>
        <fullName evidence="1">Uncharacterized protein</fullName>
    </submittedName>
</protein>
<dbReference type="AlphaFoldDB" id="A0A8J4T4Q3"/>
<proteinExistence type="predicted"/>
<name>A0A8J4T4Q3_CLAMG</name>
<evidence type="ECO:0000313" key="2">
    <source>
        <dbReference type="Proteomes" id="UP000727407"/>
    </source>
</evidence>
<keyword evidence="2" id="KW-1185">Reference proteome</keyword>
<organism evidence="1 2">
    <name type="scientific">Clarias magur</name>
    <name type="common">Asian catfish</name>
    <name type="synonym">Macropteronotus magur</name>
    <dbReference type="NCBI Taxonomy" id="1594786"/>
    <lineage>
        <taxon>Eukaryota</taxon>
        <taxon>Metazoa</taxon>
        <taxon>Chordata</taxon>
        <taxon>Craniata</taxon>
        <taxon>Vertebrata</taxon>
        <taxon>Euteleostomi</taxon>
        <taxon>Actinopterygii</taxon>
        <taxon>Neopterygii</taxon>
        <taxon>Teleostei</taxon>
        <taxon>Ostariophysi</taxon>
        <taxon>Siluriformes</taxon>
        <taxon>Clariidae</taxon>
        <taxon>Clarias</taxon>
    </lineage>
</organism>
<reference evidence="1" key="1">
    <citation type="submission" date="2020-07" db="EMBL/GenBank/DDBJ databases">
        <title>Clarias magur genome sequencing, assembly and annotation.</title>
        <authorList>
            <person name="Kushwaha B."/>
            <person name="Kumar R."/>
            <person name="Das P."/>
            <person name="Joshi C.G."/>
            <person name="Kumar D."/>
            <person name="Nagpure N.S."/>
            <person name="Pandey M."/>
            <person name="Agarwal S."/>
            <person name="Srivastava S."/>
            <person name="Singh M."/>
            <person name="Sahoo L."/>
            <person name="Jayasankar P."/>
            <person name="Meher P.K."/>
            <person name="Koringa P.G."/>
            <person name="Iquebal M.A."/>
            <person name="Das S.P."/>
            <person name="Bit A."/>
            <person name="Patnaik S."/>
            <person name="Patel N."/>
            <person name="Shah T.M."/>
            <person name="Hinsu A."/>
            <person name="Jena J.K."/>
        </authorList>
    </citation>
    <scope>NUCLEOTIDE SEQUENCE</scope>
    <source>
        <strain evidence="1">CIFAMagur01</strain>
        <tissue evidence="1">Testis</tissue>
    </source>
</reference>
<sequence>MSRRPGQTYARNGQRNQIQHHCIKGNFQMKNTTVAVMYTTHGPEESSQVKGSQ</sequence>
<accession>A0A8J4T4Q3</accession>
<gene>
    <name evidence="1" type="ORF">DAT39_021119</name>
</gene>